<evidence type="ECO:0000313" key="4">
    <source>
        <dbReference type="EMBL" id="KAK8966332.1"/>
    </source>
</evidence>
<keyword evidence="5" id="KW-1185">Reference proteome</keyword>
<dbReference type="InterPro" id="IPR032867">
    <property type="entry name" value="DYW_dom"/>
</dbReference>
<evidence type="ECO:0000256" key="1">
    <source>
        <dbReference type="ARBA" id="ARBA00022737"/>
    </source>
</evidence>
<feature type="repeat" description="PPR" evidence="2">
    <location>
        <begin position="274"/>
        <end position="308"/>
    </location>
</feature>
<dbReference type="Pfam" id="PF13041">
    <property type="entry name" value="PPR_2"/>
    <property type="match status" value="2"/>
</dbReference>
<feature type="repeat" description="PPR" evidence="2">
    <location>
        <begin position="243"/>
        <end position="273"/>
    </location>
</feature>
<protein>
    <submittedName>
        <fullName evidence="4">Pentatricopeptide repeat-containing protein</fullName>
    </submittedName>
</protein>
<dbReference type="InterPro" id="IPR002885">
    <property type="entry name" value="PPR_rpt"/>
</dbReference>
<sequence length="587" mass="64540">MGIAEEAPLTLLKQCNSIHHLHQIHAQAVVRGIDSRPAIAGKLLSFCATSSAGNLSHALLLFSRCPNPPTTYWNSLIHGFSISPSPSFSISLYNSMVSSSPPALPGAATFSFLLKACGQASAARKCGEVHGSIFRRGFAANIIVCTNLSRAYTENGFLGDARKVFDEMPERDIIAWNSMISSYCRAGVHEEALRIYEKMRLTGLGLNEFTAVGLLSSCAHLGAMELGTWVHKFSEKNGFLDKNIFVGNALVDMYAKCGSIEQARAVFDRMRNRDNFTWNSLLFGLGVHGHGREAISFFHEMLMAAVKPNSVSFLGLLMGCSHQGLADEGLEYFHSMSSKFDVKPDAKHYGCMVDMMGRAGRLGKALEFIKESSFGSDPVLWRALLSACKIHKNVEIGELALGNLIEMSAHNAGDCALLAGIYASNGDSVGVSMIRKMVKEQGMKTTPGWSCIEVKGVVKKFVVDDLSHPNIEEIHEKLKEMMNRAVVLGYAAENFKPVLRGDSVDVVAEEFIPYGGSIHSEILAIAFGLMRTPEGTRLRIAKNLRVCMDCHLLTKHVSKAFDREIIVRDRVRFHHFKEGSCSCNDYW</sequence>
<dbReference type="Pfam" id="PF14432">
    <property type="entry name" value="DYW_deaminase"/>
    <property type="match status" value="1"/>
</dbReference>
<dbReference type="PROSITE" id="PS51375">
    <property type="entry name" value="PPR"/>
    <property type="match status" value="3"/>
</dbReference>
<dbReference type="Proteomes" id="UP001412067">
    <property type="component" value="Unassembled WGS sequence"/>
</dbReference>
<dbReference type="PANTHER" id="PTHR47926:SF408">
    <property type="entry name" value="DYW DOMAIN-CONTAINING PROTEIN"/>
    <property type="match status" value="1"/>
</dbReference>
<feature type="domain" description="DYW" evidence="3">
    <location>
        <begin position="519"/>
        <end position="587"/>
    </location>
</feature>
<name>A0ABR2MQ51_9ASPA</name>
<feature type="repeat" description="PPR" evidence="2">
    <location>
        <begin position="172"/>
        <end position="206"/>
    </location>
</feature>
<dbReference type="EMBL" id="JBBWWR010000005">
    <property type="protein sequence ID" value="KAK8966332.1"/>
    <property type="molecule type" value="Genomic_DNA"/>
</dbReference>
<accession>A0ABR2MQ51</accession>
<dbReference type="Pfam" id="PF01535">
    <property type="entry name" value="PPR"/>
    <property type="match status" value="2"/>
</dbReference>
<dbReference type="PANTHER" id="PTHR47926">
    <property type="entry name" value="PENTATRICOPEPTIDE REPEAT-CONTAINING PROTEIN"/>
    <property type="match status" value="1"/>
</dbReference>
<dbReference type="InterPro" id="IPR046960">
    <property type="entry name" value="PPR_At4g14850-like_plant"/>
</dbReference>
<reference evidence="4 5" key="1">
    <citation type="journal article" date="2022" name="Nat. Plants">
        <title>Genomes of leafy and leafless Platanthera orchids illuminate the evolution of mycoheterotrophy.</title>
        <authorList>
            <person name="Li M.H."/>
            <person name="Liu K.W."/>
            <person name="Li Z."/>
            <person name="Lu H.C."/>
            <person name="Ye Q.L."/>
            <person name="Zhang D."/>
            <person name="Wang J.Y."/>
            <person name="Li Y.F."/>
            <person name="Zhong Z.M."/>
            <person name="Liu X."/>
            <person name="Yu X."/>
            <person name="Liu D.K."/>
            <person name="Tu X.D."/>
            <person name="Liu B."/>
            <person name="Hao Y."/>
            <person name="Liao X.Y."/>
            <person name="Jiang Y.T."/>
            <person name="Sun W.H."/>
            <person name="Chen J."/>
            <person name="Chen Y.Q."/>
            <person name="Ai Y."/>
            <person name="Zhai J.W."/>
            <person name="Wu S.S."/>
            <person name="Zhou Z."/>
            <person name="Hsiao Y.Y."/>
            <person name="Wu W.L."/>
            <person name="Chen Y.Y."/>
            <person name="Lin Y.F."/>
            <person name="Hsu J.L."/>
            <person name="Li C.Y."/>
            <person name="Wang Z.W."/>
            <person name="Zhao X."/>
            <person name="Zhong W.Y."/>
            <person name="Ma X.K."/>
            <person name="Ma L."/>
            <person name="Huang J."/>
            <person name="Chen G.Z."/>
            <person name="Huang M.Z."/>
            <person name="Huang L."/>
            <person name="Peng D.H."/>
            <person name="Luo Y.B."/>
            <person name="Zou S.Q."/>
            <person name="Chen S.P."/>
            <person name="Lan S."/>
            <person name="Tsai W.C."/>
            <person name="Van de Peer Y."/>
            <person name="Liu Z.J."/>
        </authorList>
    </citation>
    <scope>NUCLEOTIDE SEQUENCE [LARGE SCALE GENOMIC DNA]</scope>
    <source>
        <strain evidence="4">Lor288</strain>
    </source>
</reference>
<organism evidence="4 5">
    <name type="scientific">Platanthera guangdongensis</name>
    <dbReference type="NCBI Taxonomy" id="2320717"/>
    <lineage>
        <taxon>Eukaryota</taxon>
        <taxon>Viridiplantae</taxon>
        <taxon>Streptophyta</taxon>
        <taxon>Embryophyta</taxon>
        <taxon>Tracheophyta</taxon>
        <taxon>Spermatophyta</taxon>
        <taxon>Magnoliopsida</taxon>
        <taxon>Liliopsida</taxon>
        <taxon>Asparagales</taxon>
        <taxon>Orchidaceae</taxon>
        <taxon>Orchidoideae</taxon>
        <taxon>Orchideae</taxon>
        <taxon>Orchidinae</taxon>
        <taxon>Platanthera</taxon>
    </lineage>
</organism>
<proteinExistence type="predicted"/>
<keyword evidence="1" id="KW-0677">Repeat</keyword>
<evidence type="ECO:0000313" key="5">
    <source>
        <dbReference type="Proteomes" id="UP001412067"/>
    </source>
</evidence>
<dbReference type="NCBIfam" id="TIGR00756">
    <property type="entry name" value="PPR"/>
    <property type="match status" value="3"/>
</dbReference>
<comment type="caution">
    <text evidence="4">The sequence shown here is derived from an EMBL/GenBank/DDBJ whole genome shotgun (WGS) entry which is preliminary data.</text>
</comment>
<dbReference type="InterPro" id="IPR046849">
    <property type="entry name" value="E2_motif"/>
</dbReference>
<gene>
    <name evidence="4" type="primary">PCMP-H80</name>
    <name evidence="4" type="ORF">KSP40_PGU018648</name>
</gene>
<dbReference type="Gene3D" id="1.25.40.10">
    <property type="entry name" value="Tetratricopeptide repeat domain"/>
    <property type="match status" value="3"/>
</dbReference>
<dbReference type="SUPFAM" id="SSF48452">
    <property type="entry name" value="TPR-like"/>
    <property type="match status" value="1"/>
</dbReference>
<dbReference type="Pfam" id="PF20431">
    <property type="entry name" value="E_motif"/>
    <property type="match status" value="1"/>
</dbReference>
<dbReference type="Pfam" id="PF20430">
    <property type="entry name" value="Eplus_motif"/>
    <property type="match status" value="1"/>
</dbReference>
<evidence type="ECO:0000256" key="2">
    <source>
        <dbReference type="PROSITE-ProRule" id="PRU00708"/>
    </source>
</evidence>
<dbReference type="InterPro" id="IPR011990">
    <property type="entry name" value="TPR-like_helical_dom_sf"/>
</dbReference>
<dbReference type="InterPro" id="IPR046848">
    <property type="entry name" value="E_motif"/>
</dbReference>
<evidence type="ECO:0000259" key="3">
    <source>
        <dbReference type="Pfam" id="PF14432"/>
    </source>
</evidence>